<proteinExistence type="predicted"/>
<feature type="compositionally biased region" description="Basic and acidic residues" evidence="1">
    <location>
        <begin position="15"/>
        <end position="29"/>
    </location>
</feature>
<evidence type="ECO:0000256" key="1">
    <source>
        <dbReference type="SAM" id="MobiDB-lite"/>
    </source>
</evidence>
<dbReference type="Pfam" id="PF12776">
    <property type="entry name" value="Myb_DNA-bind_3"/>
    <property type="match status" value="1"/>
</dbReference>
<comment type="caution">
    <text evidence="3">The sequence shown here is derived from an EMBL/GenBank/DDBJ whole genome shotgun (WGS) entry which is preliminary data.</text>
</comment>
<feature type="region of interest" description="Disordered" evidence="1">
    <location>
        <begin position="1"/>
        <end position="29"/>
    </location>
</feature>
<dbReference type="Proteomes" id="UP001318860">
    <property type="component" value="Unassembled WGS sequence"/>
</dbReference>
<evidence type="ECO:0000259" key="2">
    <source>
        <dbReference type="Pfam" id="PF12776"/>
    </source>
</evidence>
<dbReference type="PANTHER" id="PTHR47584">
    <property type="match status" value="1"/>
</dbReference>
<feature type="domain" description="Myb/SANT-like" evidence="2">
    <location>
        <begin position="31"/>
        <end position="126"/>
    </location>
</feature>
<dbReference type="EMBL" id="JABTTQ020000005">
    <property type="protein sequence ID" value="KAK6155293.1"/>
    <property type="molecule type" value="Genomic_DNA"/>
</dbReference>
<name>A0ABR0X6K6_REHGL</name>
<dbReference type="PANTHER" id="PTHR47584:SF19">
    <property type="entry name" value="L10-INTERACTING MYB DOMAIN-CONTAINING PROTEIN-LIKE"/>
    <property type="match status" value="1"/>
</dbReference>
<accession>A0ABR0X6K6</accession>
<keyword evidence="4" id="KW-1185">Reference proteome</keyword>
<protein>
    <recommendedName>
        <fullName evidence="2">Myb/SANT-like domain-containing protein</fullName>
    </recommendedName>
</protein>
<evidence type="ECO:0000313" key="3">
    <source>
        <dbReference type="EMBL" id="KAK6155293.1"/>
    </source>
</evidence>
<dbReference type="InterPro" id="IPR024752">
    <property type="entry name" value="Myb/SANT-like_dom"/>
</dbReference>
<dbReference type="InterPro" id="IPR045026">
    <property type="entry name" value="LIMYB"/>
</dbReference>
<organism evidence="3 4">
    <name type="scientific">Rehmannia glutinosa</name>
    <name type="common">Chinese foxglove</name>
    <dbReference type="NCBI Taxonomy" id="99300"/>
    <lineage>
        <taxon>Eukaryota</taxon>
        <taxon>Viridiplantae</taxon>
        <taxon>Streptophyta</taxon>
        <taxon>Embryophyta</taxon>
        <taxon>Tracheophyta</taxon>
        <taxon>Spermatophyta</taxon>
        <taxon>Magnoliopsida</taxon>
        <taxon>eudicotyledons</taxon>
        <taxon>Gunneridae</taxon>
        <taxon>Pentapetalae</taxon>
        <taxon>asterids</taxon>
        <taxon>lamiids</taxon>
        <taxon>Lamiales</taxon>
        <taxon>Orobanchaceae</taxon>
        <taxon>Rehmannieae</taxon>
        <taxon>Rehmannia</taxon>
    </lineage>
</organism>
<gene>
    <name evidence="3" type="ORF">DH2020_009541</name>
</gene>
<sequence length="237" mass="26490">MNRKGKSRVSSGMTDGKEDRAPRSRRDDASWDMSTVGTLLELMDESGSATVGQLLSSTFSDQIWKVIRKELTERHNVDYSVVQLKGKACRLRILWRKFHDLITKKTGFGWDPLTGTVTAPEEYWASWIAENPEEAYLKKRGLPFYDRCTEMFSNSVATGEFARSSANYPLDSDEEEDLNTLNRGVSKSQGPVDDISVGLGTPTSLNPRKTTFKILVVVGASEKRGCKRTVLLGLMLV</sequence>
<reference evidence="3 4" key="1">
    <citation type="journal article" date="2021" name="Comput. Struct. Biotechnol. J.">
        <title>De novo genome assembly of the potent medicinal plant Rehmannia glutinosa using nanopore technology.</title>
        <authorList>
            <person name="Ma L."/>
            <person name="Dong C."/>
            <person name="Song C."/>
            <person name="Wang X."/>
            <person name="Zheng X."/>
            <person name="Niu Y."/>
            <person name="Chen S."/>
            <person name="Feng W."/>
        </authorList>
    </citation>
    <scope>NUCLEOTIDE SEQUENCE [LARGE SCALE GENOMIC DNA]</scope>
    <source>
        <strain evidence="3">DH-2019</strain>
    </source>
</reference>
<evidence type="ECO:0000313" key="4">
    <source>
        <dbReference type="Proteomes" id="UP001318860"/>
    </source>
</evidence>